<dbReference type="AlphaFoldDB" id="A0A1G6W827"/>
<dbReference type="RefSeq" id="WP_091455249.1">
    <property type="nucleotide sequence ID" value="NZ_FMZZ01000014.1"/>
</dbReference>
<dbReference type="Gene3D" id="3.40.50.720">
    <property type="entry name" value="NAD(P)-binding Rossmann-like Domain"/>
    <property type="match status" value="2"/>
</dbReference>
<name>A0A1G6W827_9PSEU</name>
<dbReference type="STRING" id="1271860.SAMN05216174_11426"/>
<dbReference type="SUPFAM" id="SSF51735">
    <property type="entry name" value="NAD(P)-binding Rossmann-fold domains"/>
    <property type="match status" value="1"/>
</dbReference>
<dbReference type="GO" id="GO:0051287">
    <property type="term" value="F:NAD binding"/>
    <property type="evidence" value="ECO:0007669"/>
    <property type="project" value="InterPro"/>
</dbReference>
<evidence type="ECO:0000313" key="5">
    <source>
        <dbReference type="Proteomes" id="UP000199501"/>
    </source>
</evidence>
<keyword evidence="5" id="KW-1185">Reference proteome</keyword>
<proteinExistence type="predicted"/>
<dbReference type="OrthoDB" id="4324715at2"/>
<organism evidence="4 5">
    <name type="scientific">Actinokineospora iranica</name>
    <dbReference type="NCBI Taxonomy" id="1271860"/>
    <lineage>
        <taxon>Bacteria</taxon>
        <taxon>Bacillati</taxon>
        <taxon>Actinomycetota</taxon>
        <taxon>Actinomycetes</taxon>
        <taxon>Pseudonocardiales</taxon>
        <taxon>Pseudonocardiaceae</taxon>
        <taxon>Actinokineospora</taxon>
    </lineage>
</organism>
<gene>
    <name evidence="4" type="ORF">SAMN05216174_11426</name>
</gene>
<keyword evidence="1" id="KW-0560">Oxidoreductase</keyword>
<dbReference type="Proteomes" id="UP000199501">
    <property type="component" value="Unassembled WGS sequence"/>
</dbReference>
<dbReference type="SUPFAM" id="SSF52283">
    <property type="entry name" value="Formate/glycerate dehydrogenase catalytic domain-like"/>
    <property type="match status" value="1"/>
</dbReference>
<dbReference type="InterPro" id="IPR006140">
    <property type="entry name" value="D-isomer_DH_NAD-bd"/>
</dbReference>
<dbReference type="InterPro" id="IPR036291">
    <property type="entry name" value="NAD(P)-bd_dom_sf"/>
</dbReference>
<dbReference type="EMBL" id="FMZZ01000014">
    <property type="protein sequence ID" value="SDD61205.1"/>
    <property type="molecule type" value="Genomic_DNA"/>
</dbReference>
<evidence type="ECO:0000313" key="4">
    <source>
        <dbReference type="EMBL" id="SDD61205.1"/>
    </source>
</evidence>
<feature type="domain" description="D-isomer specific 2-hydroxyacid dehydrogenase NAD-binding" evidence="3">
    <location>
        <begin position="109"/>
        <end position="283"/>
    </location>
</feature>
<dbReference type="CDD" id="cd05300">
    <property type="entry name" value="2-Hacid_dh_1"/>
    <property type="match status" value="1"/>
</dbReference>
<keyword evidence="2" id="KW-0520">NAD</keyword>
<dbReference type="Pfam" id="PF02826">
    <property type="entry name" value="2-Hacid_dh_C"/>
    <property type="match status" value="1"/>
</dbReference>
<accession>A0A1G6W827</accession>
<evidence type="ECO:0000256" key="1">
    <source>
        <dbReference type="ARBA" id="ARBA00023002"/>
    </source>
</evidence>
<evidence type="ECO:0000259" key="3">
    <source>
        <dbReference type="Pfam" id="PF02826"/>
    </source>
</evidence>
<dbReference type="PANTHER" id="PTHR43333:SF1">
    <property type="entry name" value="D-ISOMER SPECIFIC 2-HYDROXYACID DEHYDROGENASE NAD-BINDING DOMAIN-CONTAINING PROTEIN"/>
    <property type="match status" value="1"/>
</dbReference>
<dbReference type="GO" id="GO:0016491">
    <property type="term" value="F:oxidoreductase activity"/>
    <property type="evidence" value="ECO:0007669"/>
    <property type="project" value="UniProtKB-KW"/>
</dbReference>
<protein>
    <submittedName>
        <fullName evidence="4">Phosphoglycerate dehydrogenase</fullName>
    </submittedName>
</protein>
<sequence>MDTRPRPRVAVLHGADRPPAMAPVEGRAEIRYTTADRLRAALDGADVVFVWDRRSTALAHAWQAAHAVRWVHTAGAGVGDLLFSELRDSDVALTSSRGVYDEPMAEYVLALVLAFAKDLATTLRHQQRRKWQHRETERLSGSRALVVGTGPIGRAIGRKLTAAGVRVSAAGRVARRGDPDLGDITPMADLRSALPEADWVVLAAPLTPETTGLIDAAMLRAMRRSARLINIGRAGLVAQSDLVDALDAGEIAGAAFDVFADEPLAPSSTLWGMPNVLISPHMSGDVAGWREELVRRFQDNLDRYIEGKPLLDLVDKRRAAR</sequence>
<evidence type="ECO:0000256" key="2">
    <source>
        <dbReference type="ARBA" id="ARBA00023027"/>
    </source>
</evidence>
<dbReference type="PANTHER" id="PTHR43333">
    <property type="entry name" value="2-HACID_DH_C DOMAIN-CONTAINING PROTEIN"/>
    <property type="match status" value="1"/>
</dbReference>
<reference evidence="5" key="1">
    <citation type="submission" date="2016-10" db="EMBL/GenBank/DDBJ databases">
        <authorList>
            <person name="Varghese N."/>
            <person name="Submissions S."/>
        </authorList>
    </citation>
    <scope>NUCLEOTIDE SEQUENCE [LARGE SCALE GENOMIC DNA]</scope>
    <source>
        <strain evidence="5">IBRC-M 10403</strain>
    </source>
</reference>